<dbReference type="KEGG" id="bih:BIP78_0984"/>
<reference evidence="3" key="1">
    <citation type="submission" date="2018-12" db="EMBL/GenBank/DDBJ databases">
        <title>Complete genome sequence of an uncultured bacterium of the candidate phylum Bipolaricaulota.</title>
        <authorList>
            <person name="Kadnikov V.V."/>
            <person name="Mardanov A.V."/>
            <person name="Beletsky A.V."/>
            <person name="Frank Y.A."/>
            <person name="Karnachuk O.V."/>
            <person name="Ravin N.V."/>
        </authorList>
    </citation>
    <scope>NUCLEOTIDE SEQUENCE [LARGE SCALE GENOMIC DNA]</scope>
</reference>
<dbReference type="Proteomes" id="UP000287233">
    <property type="component" value="Chromosome"/>
</dbReference>
<proteinExistence type="predicted"/>
<evidence type="ECO:0000256" key="1">
    <source>
        <dbReference type="SAM" id="MobiDB-lite"/>
    </source>
</evidence>
<evidence type="ECO:0000313" key="3">
    <source>
        <dbReference type="Proteomes" id="UP000287233"/>
    </source>
</evidence>
<sequence length="44" mass="4955">MRRIPARVGERESELGPRGFSSVEVRPHGRPDLPEDDRRTLVAG</sequence>
<evidence type="ECO:0000313" key="2">
    <source>
        <dbReference type="EMBL" id="QAA76750.1"/>
    </source>
</evidence>
<feature type="compositionally biased region" description="Basic and acidic residues" evidence="1">
    <location>
        <begin position="25"/>
        <end position="44"/>
    </location>
</feature>
<name>A0A410FV17_BIPS1</name>
<organism evidence="2 3">
    <name type="scientific">Bipolaricaulis sibiricus</name>
    <dbReference type="NCBI Taxonomy" id="2501609"/>
    <lineage>
        <taxon>Bacteria</taxon>
        <taxon>Candidatus Bipolaricaulota</taxon>
        <taxon>Candidatus Bipolaricaulia</taxon>
        <taxon>Candidatus Bipolaricaulales</taxon>
        <taxon>Candidatus Bipolaricaulaceae</taxon>
        <taxon>Candidatus Bipolaricaulis</taxon>
    </lineage>
</organism>
<dbReference type="AlphaFoldDB" id="A0A410FV17"/>
<accession>A0A410FV17</accession>
<gene>
    <name evidence="2" type="ORF">BIP78_0984</name>
</gene>
<dbReference type="EMBL" id="CP034928">
    <property type="protein sequence ID" value="QAA76750.1"/>
    <property type="molecule type" value="Genomic_DNA"/>
</dbReference>
<protein>
    <submittedName>
        <fullName evidence="2">Uncharacterized protein</fullName>
    </submittedName>
</protein>
<feature type="region of interest" description="Disordered" evidence="1">
    <location>
        <begin position="1"/>
        <end position="44"/>
    </location>
</feature>